<evidence type="ECO:0000313" key="3">
    <source>
        <dbReference type="Proteomes" id="UP000230055"/>
    </source>
</evidence>
<keyword evidence="1" id="KW-1133">Transmembrane helix</keyword>
<feature type="transmembrane region" description="Helical" evidence="1">
    <location>
        <begin position="82"/>
        <end position="100"/>
    </location>
</feature>
<evidence type="ECO:0000256" key="1">
    <source>
        <dbReference type="SAM" id="Phobius"/>
    </source>
</evidence>
<comment type="caution">
    <text evidence="2">The sequence shown here is derived from an EMBL/GenBank/DDBJ whole genome shotgun (WGS) entry which is preliminary data.</text>
</comment>
<name>A0A2M7R8Z7_9BACT</name>
<keyword evidence="1" id="KW-0472">Membrane</keyword>
<dbReference type="AlphaFoldDB" id="A0A2M7R8Z7"/>
<proteinExistence type="predicted"/>
<evidence type="ECO:0000313" key="2">
    <source>
        <dbReference type="EMBL" id="PIY91068.1"/>
    </source>
</evidence>
<protein>
    <submittedName>
        <fullName evidence="2">Uncharacterized protein</fullName>
    </submittedName>
</protein>
<sequence length="107" mass="12488">MSFKKFPKLNWRRIFIFIMIYLILIFFVMTLGIIERNCEFTIKKGVPFHYFSARGGACERGGVIQLIEFKAQFSTIALISDVLIWGMASYFLSSLIVMLYEKAKKKN</sequence>
<dbReference type="EMBL" id="PFLX01000003">
    <property type="protein sequence ID" value="PIY91068.1"/>
    <property type="molecule type" value="Genomic_DNA"/>
</dbReference>
<reference evidence="3" key="1">
    <citation type="submission" date="2017-09" db="EMBL/GenBank/DDBJ databases">
        <title>Depth-based differentiation of microbial function through sediment-hosted aquifers and enrichment of novel symbionts in the deep terrestrial subsurface.</title>
        <authorList>
            <person name="Probst A.J."/>
            <person name="Ladd B."/>
            <person name="Jarett J.K."/>
            <person name="Geller-Mcgrath D.E."/>
            <person name="Sieber C.M.K."/>
            <person name="Emerson J.B."/>
            <person name="Anantharaman K."/>
            <person name="Thomas B.C."/>
            <person name="Malmstrom R."/>
            <person name="Stieglmeier M."/>
            <person name="Klingl A."/>
            <person name="Woyke T."/>
            <person name="Ryan C.M."/>
            <person name="Banfield J.F."/>
        </authorList>
    </citation>
    <scope>NUCLEOTIDE SEQUENCE [LARGE SCALE GENOMIC DNA]</scope>
</reference>
<keyword evidence="1" id="KW-0812">Transmembrane</keyword>
<feature type="transmembrane region" description="Helical" evidence="1">
    <location>
        <begin position="14"/>
        <end position="34"/>
    </location>
</feature>
<accession>A0A2M7R8Z7</accession>
<dbReference type="Proteomes" id="UP000230055">
    <property type="component" value="Unassembled WGS sequence"/>
</dbReference>
<organism evidence="2 3">
    <name type="scientific">Candidatus Nealsonbacteria bacterium CG_4_10_14_0_8_um_filter_35_10</name>
    <dbReference type="NCBI Taxonomy" id="1974683"/>
    <lineage>
        <taxon>Bacteria</taxon>
        <taxon>Candidatus Nealsoniibacteriota</taxon>
    </lineage>
</organism>
<gene>
    <name evidence="2" type="ORF">COY72_00125</name>
</gene>